<dbReference type="PROSITE" id="PS50994">
    <property type="entry name" value="INTEGRASE"/>
    <property type="match status" value="1"/>
</dbReference>
<dbReference type="PANTHER" id="PTHR37984:SF15">
    <property type="entry name" value="INTEGRASE CATALYTIC DOMAIN-CONTAINING PROTEIN"/>
    <property type="match status" value="1"/>
</dbReference>
<sequence length="319" mass="36445">MSSFEQLKSQAETLGLKGEEIGRYVIQQQAFDREKRAMKRREEQEAMKRREEQEAMKWREEQEEREQERKLELAKLAAEKEIKLARIAASVQSPSSASGGGECADRPRLPAYNDGFPEAIPIKDIDTISVAEALLSIFSRVGIPREILSDRGTQFTSHLMAELHKLLGVKPQFTTPFHPSGNGRVERLHGQLKAILRKLCCEKPKEWHGYIIPTLFALREMPGFSAFDLLYGRSVRGPLTVLKDLWKNHNLQDENRTSLQYIIELREKLSEFALLAAQEADVSIARLMRWALRLQDYPFRVVHIAGRDNVGADLLSHSL</sequence>
<accession>A0AAE1GHC1</accession>
<dbReference type="AlphaFoldDB" id="A0AAE1GHC1"/>
<dbReference type="Gene3D" id="3.30.420.10">
    <property type="entry name" value="Ribonuclease H-like superfamily/Ribonuclease H"/>
    <property type="match status" value="1"/>
</dbReference>
<evidence type="ECO:0000313" key="4">
    <source>
        <dbReference type="Proteomes" id="UP001286313"/>
    </source>
</evidence>
<protein>
    <recommendedName>
        <fullName evidence="2">Integrase catalytic domain-containing protein</fullName>
    </recommendedName>
</protein>
<dbReference type="InterPro" id="IPR001584">
    <property type="entry name" value="Integrase_cat-core"/>
</dbReference>
<feature type="region of interest" description="Disordered" evidence="1">
    <location>
        <begin position="32"/>
        <end position="65"/>
    </location>
</feature>
<comment type="caution">
    <text evidence="3">The sequence shown here is derived from an EMBL/GenBank/DDBJ whole genome shotgun (WGS) entry which is preliminary data.</text>
</comment>
<dbReference type="PANTHER" id="PTHR37984">
    <property type="entry name" value="PROTEIN CBG26694"/>
    <property type="match status" value="1"/>
</dbReference>
<dbReference type="SUPFAM" id="SSF53098">
    <property type="entry name" value="Ribonuclease H-like"/>
    <property type="match status" value="1"/>
</dbReference>
<dbReference type="InterPro" id="IPR050951">
    <property type="entry name" value="Retrovirus_Pol_polyprotein"/>
</dbReference>
<name>A0AAE1GHC1_PETCI</name>
<evidence type="ECO:0000313" key="3">
    <source>
        <dbReference type="EMBL" id="KAK3893069.1"/>
    </source>
</evidence>
<organism evidence="3 4">
    <name type="scientific">Petrolisthes cinctipes</name>
    <name type="common">Flat porcelain crab</name>
    <dbReference type="NCBI Taxonomy" id="88211"/>
    <lineage>
        <taxon>Eukaryota</taxon>
        <taxon>Metazoa</taxon>
        <taxon>Ecdysozoa</taxon>
        <taxon>Arthropoda</taxon>
        <taxon>Crustacea</taxon>
        <taxon>Multicrustacea</taxon>
        <taxon>Malacostraca</taxon>
        <taxon>Eumalacostraca</taxon>
        <taxon>Eucarida</taxon>
        <taxon>Decapoda</taxon>
        <taxon>Pleocyemata</taxon>
        <taxon>Anomura</taxon>
        <taxon>Galatheoidea</taxon>
        <taxon>Porcellanidae</taxon>
        <taxon>Petrolisthes</taxon>
    </lineage>
</organism>
<gene>
    <name evidence="3" type="ORF">Pcinc_003062</name>
</gene>
<evidence type="ECO:0000256" key="1">
    <source>
        <dbReference type="SAM" id="MobiDB-lite"/>
    </source>
</evidence>
<dbReference type="GO" id="GO:0003676">
    <property type="term" value="F:nucleic acid binding"/>
    <property type="evidence" value="ECO:0007669"/>
    <property type="project" value="InterPro"/>
</dbReference>
<dbReference type="GO" id="GO:0015074">
    <property type="term" value="P:DNA integration"/>
    <property type="evidence" value="ECO:0007669"/>
    <property type="project" value="InterPro"/>
</dbReference>
<feature type="domain" description="Integrase catalytic" evidence="2">
    <location>
        <begin position="119"/>
        <end position="246"/>
    </location>
</feature>
<keyword evidence="4" id="KW-1185">Reference proteome</keyword>
<reference evidence="3" key="1">
    <citation type="submission" date="2023-10" db="EMBL/GenBank/DDBJ databases">
        <title>Genome assemblies of two species of porcelain crab, Petrolisthes cinctipes and Petrolisthes manimaculis (Anomura: Porcellanidae).</title>
        <authorList>
            <person name="Angst P."/>
        </authorList>
    </citation>
    <scope>NUCLEOTIDE SEQUENCE</scope>
    <source>
        <strain evidence="3">PB745_01</strain>
        <tissue evidence="3">Gill</tissue>
    </source>
</reference>
<dbReference type="EMBL" id="JAWQEG010000230">
    <property type="protein sequence ID" value="KAK3893069.1"/>
    <property type="molecule type" value="Genomic_DNA"/>
</dbReference>
<evidence type="ECO:0000259" key="2">
    <source>
        <dbReference type="PROSITE" id="PS50994"/>
    </source>
</evidence>
<proteinExistence type="predicted"/>
<dbReference type="InterPro" id="IPR036397">
    <property type="entry name" value="RNaseH_sf"/>
</dbReference>
<dbReference type="InterPro" id="IPR012337">
    <property type="entry name" value="RNaseH-like_sf"/>
</dbReference>
<dbReference type="Proteomes" id="UP001286313">
    <property type="component" value="Unassembled WGS sequence"/>
</dbReference>